<accession>A0A9P5YVK1</accession>
<evidence type="ECO:0000313" key="1">
    <source>
        <dbReference type="EMBL" id="KAF9475485.1"/>
    </source>
</evidence>
<sequence length="319" mass="35246">MDANAQTSKTASCKFNVNVQISPYLDSSNGPRSAMPVVEILFAYRAILRSSWPTCSIDRSPLTTTSHRASHAHALAALSLQNFRSHRAVLEGVTSRVFAHVPLGVSRIAPLHAHSIPSPNALRRCSTSNQQSLSKPIELDRHPRISAATLEGSLSGFAPMHHTTCIQPYISSVHHPFSHSLYFSLSLSLSLHLLLRKLYVQVIKHVSNPPCASFIDSLLVPTSIHDPVDHPLRLFLPSPSSSLLLTACADPPFQLTCLYILPPLYRSQRRFVYSKRFHCPPSKCPLPTTRTIDILTTSPQFRVHSSPSLDVLSHITHAQ</sequence>
<protein>
    <submittedName>
        <fullName evidence="1">Uncharacterized protein</fullName>
    </submittedName>
</protein>
<comment type="caution">
    <text evidence="1">The sequence shown here is derived from an EMBL/GenBank/DDBJ whole genome shotgun (WGS) entry which is preliminary data.</text>
</comment>
<evidence type="ECO:0000313" key="2">
    <source>
        <dbReference type="Proteomes" id="UP000807469"/>
    </source>
</evidence>
<dbReference type="AlphaFoldDB" id="A0A9P5YVK1"/>
<proteinExistence type="predicted"/>
<name>A0A9P5YVK1_9AGAR</name>
<gene>
    <name evidence="1" type="ORF">BDN70DRAFT_248643</name>
</gene>
<organism evidence="1 2">
    <name type="scientific">Pholiota conissans</name>
    <dbReference type="NCBI Taxonomy" id="109636"/>
    <lineage>
        <taxon>Eukaryota</taxon>
        <taxon>Fungi</taxon>
        <taxon>Dikarya</taxon>
        <taxon>Basidiomycota</taxon>
        <taxon>Agaricomycotina</taxon>
        <taxon>Agaricomycetes</taxon>
        <taxon>Agaricomycetidae</taxon>
        <taxon>Agaricales</taxon>
        <taxon>Agaricineae</taxon>
        <taxon>Strophariaceae</taxon>
        <taxon>Pholiota</taxon>
    </lineage>
</organism>
<reference evidence="1" key="1">
    <citation type="submission" date="2020-11" db="EMBL/GenBank/DDBJ databases">
        <authorList>
            <consortium name="DOE Joint Genome Institute"/>
            <person name="Ahrendt S."/>
            <person name="Riley R."/>
            <person name="Andreopoulos W."/>
            <person name="Labutti K."/>
            <person name="Pangilinan J."/>
            <person name="Ruiz-Duenas F.J."/>
            <person name="Barrasa J.M."/>
            <person name="Sanchez-Garcia M."/>
            <person name="Camarero S."/>
            <person name="Miyauchi S."/>
            <person name="Serrano A."/>
            <person name="Linde D."/>
            <person name="Babiker R."/>
            <person name="Drula E."/>
            <person name="Ayuso-Fernandez I."/>
            <person name="Pacheco R."/>
            <person name="Padilla G."/>
            <person name="Ferreira P."/>
            <person name="Barriuso J."/>
            <person name="Kellner H."/>
            <person name="Castanera R."/>
            <person name="Alfaro M."/>
            <person name="Ramirez L."/>
            <person name="Pisabarro A.G."/>
            <person name="Kuo A."/>
            <person name="Tritt A."/>
            <person name="Lipzen A."/>
            <person name="He G."/>
            <person name="Yan M."/>
            <person name="Ng V."/>
            <person name="Cullen D."/>
            <person name="Martin F."/>
            <person name="Rosso M.-N."/>
            <person name="Henrissat B."/>
            <person name="Hibbett D."/>
            <person name="Martinez A.T."/>
            <person name="Grigoriev I.V."/>
        </authorList>
    </citation>
    <scope>NUCLEOTIDE SEQUENCE</scope>
    <source>
        <strain evidence="1">CIRM-BRFM 674</strain>
    </source>
</reference>
<keyword evidence="2" id="KW-1185">Reference proteome</keyword>
<dbReference type="Proteomes" id="UP000807469">
    <property type="component" value="Unassembled WGS sequence"/>
</dbReference>
<dbReference type="EMBL" id="MU155330">
    <property type="protein sequence ID" value="KAF9475485.1"/>
    <property type="molecule type" value="Genomic_DNA"/>
</dbReference>